<proteinExistence type="predicted"/>
<sequence>MNYNITDTCIKPKIRRYHARNQTIGNGVDKMKESMIATIRQDLYNLSWKGIRPKEEFDADI</sequence>
<keyword evidence="2" id="KW-1185">Reference proteome</keyword>
<protein>
    <submittedName>
        <fullName evidence="1">5748_t:CDS:1</fullName>
    </submittedName>
</protein>
<gene>
    <name evidence="1" type="ORF">AMORRO_LOCUS10397</name>
</gene>
<dbReference type="AlphaFoldDB" id="A0A9N9E5P2"/>
<evidence type="ECO:0000313" key="2">
    <source>
        <dbReference type="Proteomes" id="UP000789342"/>
    </source>
</evidence>
<accession>A0A9N9E5P2</accession>
<dbReference type="EMBL" id="CAJVPV010011398">
    <property type="protein sequence ID" value="CAG8660797.1"/>
    <property type="molecule type" value="Genomic_DNA"/>
</dbReference>
<feature type="non-terminal residue" evidence="1">
    <location>
        <position position="61"/>
    </location>
</feature>
<reference evidence="1" key="1">
    <citation type="submission" date="2021-06" db="EMBL/GenBank/DDBJ databases">
        <authorList>
            <person name="Kallberg Y."/>
            <person name="Tangrot J."/>
            <person name="Rosling A."/>
        </authorList>
    </citation>
    <scope>NUCLEOTIDE SEQUENCE</scope>
    <source>
        <strain evidence="1">CL551</strain>
    </source>
</reference>
<comment type="caution">
    <text evidence="1">The sequence shown here is derived from an EMBL/GenBank/DDBJ whole genome shotgun (WGS) entry which is preliminary data.</text>
</comment>
<evidence type="ECO:0000313" key="1">
    <source>
        <dbReference type="EMBL" id="CAG8660797.1"/>
    </source>
</evidence>
<dbReference type="Proteomes" id="UP000789342">
    <property type="component" value="Unassembled WGS sequence"/>
</dbReference>
<name>A0A9N9E5P2_9GLOM</name>
<organism evidence="1 2">
    <name type="scientific">Acaulospora morrowiae</name>
    <dbReference type="NCBI Taxonomy" id="94023"/>
    <lineage>
        <taxon>Eukaryota</taxon>
        <taxon>Fungi</taxon>
        <taxon>Fungi incertae sedis</taxon>
        <taxon>Mucoromycota</taxon>
        <taxon>Glomeromycotina</taxon>
        <taxon>Glomeromycetes</taxon>
        <taxon>Diversisporales</taxon>
        <taxon>Acaulosporaceae</taxon>
        <taxon>Acaulospora</taxon>
    </lineage>
</organism>